<reference evidence="1 2" key="1">
    <citation type="journal article" date="2022" name="DNA Res.">
        <title>Chromosomal-level genome assembly of the orchid tree Bauhinia variegata (Leguminosae; Cercidoideae) supports the allotetraploid origin hypothesis of Bauhinia.</title>
        <authorList>
            <person name="Zhong Y."/>
            <person name="Chen Y."/>
            <person name="Zheng D."/>
            <person name="Pang J."/>
            <person name="Liu Y."/>
            <person name="Luo S."/>
            <person name="Meng S."/>
            <person name="Qian L."/>
            <person name="Wei D."/>
            <person name="Dai S."/>
            <person name="Zhou R."/>
        </authorList>
    </citation>
    <scope>NUCLEOTIDE SEQUENCE [LARGE SCALE GENOMIC DNA]</scope>
    <source>
        <strain evidence="1">BV-YZ2020</strain>
    </source>
</reference>
<keyword evidence="2" id="KW-1185">Reference proteome</keyword>
<dbReference type="Proteomes" id="UP000828941">
    <property type="component" value="Chromosome 10"/>
</dbReference>
<accession>A0ACB9M0J8</accession>
<gene>
    <name evidence="1" type="ORF">L6164_024889</name>
</gene>
<evidence type="ECO:0000313" key="2">
    <source>
        <dbReference type="Proteomes" id="UP000828941"/>
    </source>
</evidence>
<sequence>MEEVWKEIKLATLCDYSKNNVSPTTTNHSSTFRSLFRDDFLIGPCNTESSKSPLESTTLMASLEQPHPTPTFTSPADWNKRTLQPFLSSPNPSLDALDSSKLCHWNTNKNADEEISNPDDRRHKRKIKNRESAARSRARKQAYTNELELELARLREENARLRRQQDKLCFAYPARHNKKRTLYRTLTAPY</sequence>
<name>A0ACB9M0J8_BAUVA</name>
<evidence type="ECO:0000313" key="1">
    <source>
        <dbReference type="EMBL" id="KAI4316969.1"/>
    </source>
</evidence>
<dbReference type="EMBL" id="CM039435">
    <property type="protein sequence ID" value="KAI4316969.1"/>
    <property type="molecule type" value="Genomic_DNA"/>
</dbReference>
<organism evidence="1 2">
    <name type="scientific">Bauhinia variegata</name>
    <name type="common">Purple orchid tree</name>
    <name type="synonym">Phanera variegata</name>
    <dbReference type="NCBI Taxonomy" id="167791"/>
    <lineage>
        <taxon>Eukaryota</taxon>
        <taxon>Viridiplantae</taxon>
        <taxon>Streptophyta</taxon>
        <taxon>Embryophyta</taxon>
        <taxon>Tracheophyta</taxon>
        <taxon>Spermatophyta</taxon>
        <taxon>Magnoliopsida</taxon>
        <taxon>eudicotyledons</taxon>
        <taxon>Gunneridae</taxon>
        <taxon>Pentapetalae</taxon>
        <taxon>rosids</taxon>
        <taxon>fabids</taxon>
        <taxon>Fabales</taxon>
        <taxon>Fabaceae</taxon>
        <taxon>Cercidoideae</taxon>
        <taxon>Cercideae</taxon>
        <taxon>Bauhiniinae</taxon>
        <taxon>Bauhinia</taxon>
    </lineage>
</organism>
<protein>
    <submittedName>
        <fullName evidence="1">Uncharacterized protein</fullName>
    </submittedName>
</protein>
<proteinExistence type="predicted"/>
<comment type="caution">
    <text evidence="1">The sequence shown here is derived from an EMBL/GenBank/DDBJ whole genome shotgun (WGS) entry which is preliminary data.</text>
</comment>